<dbReference type="Pfam" id="PF07596">
    <property type="entry name" value="SBP_bac_10"/>
    <property type="match status" value="1"/>
</dbReference>
<keyword evidence="1" id="KW-0812">Transmembrane</keyword>
<feature type="domain" description="DUF1559" evidence="2">
    <location>
        <begin position="41"/>
        <end position="328"/>
    </location>
</feature>
<reference evidence="3 4" key="1">
    <citation type="submission" date="2020-07" db="EMBL/GenBank/DDBJ databases">
        <title>Thermogemmata thermophila gen. nov., sp. nov., a novel moderate thermophilic planctomycete from a Kamchatka hot spring.</title>
        <authorList>
            <person name="Elcheninov A.G."/>
            <person name="Podosokorskaya O.A."/>
            <person name="Kovaleva O.L."/>
            <person name="Novikov A."/>
            <person name="Bonch-Osmolovskaya E.A."/>
            <person name="Toshchakov S.V."/>
            <person name="Kublanov I.V."/>
        </authorList>
    </citation>
    <scope>NUCLEOTIDE SEQUENCE [LARGE SCALE GENOMIC DNA]</scope>
    <source>
        <strain evidence="3 4">2918</strain>
    </source>
</reference>
<name>A0A7V9ABL0_9BACT</name>
<dbReference type="EMBL" id="JACEFB010000005">
    <property type="protein sequence ID" value="MBA2226356.1"/>
    <property type="molecule type" value="Genomic_DNA"/>
</dbReference>
<proteinExistence type="predicted"/>
<dbReference type="SUPFAM" id="SSF54523">
    <property type="entry name" value="Pili subunits"/>
    <property type="match status" value="1"/>
</dbReference>
<sequence>MPLRQRCSRVPLRCEAFTLIELLVVIAIIAILIGLLLPAVQKVREAAARIKCANNLKQIGLAMHNYMDVNNGLPANGNYMSSGGMIVTTNAWSAMSRILPYIEQENLFRNIDFTQSYNLQPGVSSQRVATFICPSEVKDQGYGTDPIYGHKHWIINYAVNQGSWAVFIRKSGGMYLGDGAFGPNRGYRATDFTDGMSNTLGIAEVKAFTPKVLGSPNTVSFPTPMPPPTTPGELANTFGLSGISLSFDPSKVCHVEWVDGKVDETGFTTVFPPNTAMYYGGYDVNFVSAREPNLGDTYAVITSRSYHPNGVNVLLMDGSVRFVSSNIPLATWRALGTRSGGEIVGSWE</sequence>
<dbReference type="PANTHER" id="PTHR30093:SF2">
    <property type="entry name" value="TYPE II SECRETION SYSTEM PROTEIN H"/>
    <property type="match status" value="1"/>
</dbReference>
<dbReference type="NCBIfam" id="TIGR04294">
    <property type="entry name" value="pre_pil_HX9DG"/>
    <property type="match status" value="1"/>
</dbReference>
<dbReference type="Gene3D" id="3.30.700.10">
    <property type="entry name" value="Glycoprotein, Type 4 Pilin"/>
    <property type="match status" value="1"/>
</dbReference>
<accession>A0A7V9ABL0</accession>
<protein>
    <submittedName>
        <fullName evidence="3">DUF1559 domain-containing protein</fullName>
    </submittedName>
</protein>
<dbReference type="InterPro" id="IPR012902">
    <property type="entry name" value="N_methyl_site"/>
</dbReference>
<dbReference type="Proteomes" id="UP000542342">
    <property type="component" value="Unassembled WGS sequence"/>
</dbReference>
<dbReference type="Pfam" id="PF07963">
    <property type="entry name" value="N_methyl"/>
    <property type="match status" value="1"/>
</dbReference>
<organism evidence="3 4">
    <name type="scientific">Thermogemmata fonticola</name>
    <dbReference type="NCBI Taxonomy" id="2755323"/>
    <lineage>
        <taxon>Bacteria</taxon>
        <taxon>Pseudomonadati</taxon>
        <taxon>Planctomycetota</taxon>
        <taxon>Planctomycetia</taxon>
        <taxon>Gemmatales</taxon>
        <taxon>Gemmataceae</taxon>
        <taxon>Thermogemmata</taxon>
    </lineage>
</organism>
<dbReference type="PANTHER" id="PTHR30093">
    <property type="entry name" value="GENERAL SECRETION PATHWAY PROTEIN G"/>
    <property type="match status" value="1"/>
</dbReference>
<gene>
    <name evidence="3" type="ORF">H0921_09315</name>
</gene>
<evidence type="ECO:0000259" key="2">
    <source>
        <dbReference type="Pfam" id="PF07596"/>
    </source>
</evidence>
<keyword evidence="4" id="KW-1185">Reference proteome</keyword>
<evidence type="ECO:0000313" key="4">
    <source>
        <dbReference type="Proteomes" id="UP000542342"/>
    </source>
</evidence>
<dbReference type="InterPro" id="IPR027558">
    <property type="entry name" value="Pre_pil_HX9DG_C"/>
</dbReference>
<dbReference type="NCBIfam" id="TIGR02532">
    <property type="entry name" value="IV_pilin_GFxxxE"/>
    <property type="match status" value="1"/>
</dbReference>
<evidence type="ECO:0000313" key="3">
    <source>
        <dbReference type="EMBL" id="MBA2226356.1"/>
    </source>
</evidence>
<dbReference type="InterPro" id="IPR045584">
    <property type="entry name" value="Pilin-like"/>
</dbReference>
<dbReference type="AlphaFoldDB" id="A0A7V9ABL0"/>
<keyword evidence="1" id="KW-1133">Transmembrane helix</keyword>
<comment type="caution">
    <text evidence="3">The sequence shown here is derived from an EMBL/GenBank/DDBJ whole genome shotgun (WGS) entry which is preliminary data.</text>
</comment>
<evidence type="ECO:0000256" key="1">
    <source>
        <dbReference type="SAM" id="Phobius"/>
    </source>
</evidence>
<keyword evidence="1" id="KW-0472">Membrane</keyword>
<feature type="transmembrane region" description="Helical" evidence="1">
    <location>
        <begin position="20"/>
        <end position="40"/>
    </location>
</feature>
<dbReference type="InterPro" id="IPR011453">
    <property type="entry name" value="DUF1559"/>
</dbReference>
<dbReference type="RefSeq" id="WP_194537788.1">
    <property type="nucleotide sequence ID" value="NZ_JACEFB010000005.1"/>
</dbReference>